<dbReference type="AlphaFoldDB" id="A0A5J4JIA9"/>
<feature type="region of interest" description="Disordered" evidence="1">
    <location>
        <begin position="144"/>
        <end position="250"/>
    </location>
</feature>
<dbReference type="RefSeq" id="WP_216644458.1">
    <property type="nucleotide sequence ID" value="NZ_BKZQ01000001.1"/>
</dbReference>
<accession>A0A5J4JIA9</accession>
<sequence length="270" mass="29093">MEADHVEGLMLAPAIVTDDTMTKQNQVMLRLQYSDATIYGLKITKVLQTSEGPVTVHMNAAGPIHLKNMKVDVTKAEFSGIYAPDKLDGIGMKDVRLVAHQQLAGIADLPNLDVTMENGAANIDTSSSDEETLRKIADQLTELLKSGGGTEQKDVKTKSDASGNKGSGKTPDQSKDSTRDTGKGTTSNTSKDSTPDTEKAKSDHSAKQTENHSEEKSSSEASRSSAQSGQDGGNLGANVQQKEGSSSENQERTALFCFIETNWRLHQRFF</sequence>
<evidence type="ECO:0000313" key="3">
    <source>
        <dbReference type="Proteomes" id="UP000391919"/>
    </source>
</evidence>
<feature type="compositionally biased region" description="Low complexity" evidence="1">
    <location>
        <begin position="219"/>
        <end position="228"/>
    </location>
</feature>
<dbReference type="EMBL" id="BKZQ01000001">
    <property type="protein sequence ID" value="GER68734.1"/>
    <property type="molecule type" value="Genomic_DNA"/>
</dbReference>
<feature type="compositionally biased region" description="Basic and acidic residues" evidence="1">
    <location>
        <begin position="193"/>
        <end position="218"/>
    </location>
</feature>
<comment type="caution">
    <text evidence="2">The sequence shown here is derived from an EMBL/GenBank/DDBJ whole genome shotgun (WGS) entry which is preliminary data.</text>
</comment>
<name>A0A5J4JIA9_9BACI</name>
<keyword evidence="3" id="KW-1185">Reference proteome</keyword>
<evidence type="ECO:0000256" key="1">
    <source>
        <dbReference type="SAM" id="MobiDB-lite"/>
    </source>
</evidence>
<feature type="compositionally biased region" description="Basic and acidic residues" evidence="1">
    <location>
        <begin position="172"/>
        <end position="182"/>
    </location>
</feature>
<organism evidence="2 3">
    <name type="scientific">Weizmannia acidilactici</name>
    <dbReference type="NCBI Taxonomy" id="2607726"/>
    <lineage>
        <taxon>Bacteria</taxon>
        <taxon>Bacillati</taxon>
        <taxon>Bacillota</taxon>
        <taxon>Bacilli</taxon>
        <taxon>Bacillales</taxon>
        <taxon>Bacillaceae</taxon>
        <taxon>Heyndrickxia</taxon>
    </lineage>
</organism>
<protein>
    <submittedName>
        <fullName evidence="2">Uncharacterized protein</fullName>
    </submittedName>
</protein>
<proteinExistence type="predicted"/>
<reference evidence="2 3" key="1">
    <citation type="submission" date="2019-09" db="EMBL/GenBank/DDBJ databases">
        <title>Draft genome sequence of Bacillus sp. JC-7.</title>
        <authorList>
            <person name="Tanaka N."/>
            <person name="Shiwa Y."/>
            <person name="Fujita N."/>
            <person name="Tanasupawat S."/>
        </authorList>
    </citation>
    <scope>NUCLEOTIDE SEQUENCE [LARGE SCALE GENOMIC DNA]</scope>
    <source>
        <strain evidence="2 3">JC-7</strain>
    </source>
</reference>
<feature type="compositionally biased region" description="Polar residues" evidence="1">
    <location>
        <begin position="183"/>
        <end position="192"/>
    </location>
</feature>
<dbReference type="Proteomes" id="UP000391919">
    <property type="component" value="Unassembled WGS sequence"/>
</dbReference>
<feature type="compositionally biased region" description="Polar residues" evidence="1">
    <location>
        <begin position="237"/>
        <end position="248"/>
    </location>
</feature>
<gene>
    <name evidence="2" type="ORF">BpJC7_00370</name>
</gene>
<evidence type="ECO:0000313" key="2">
    <source>
        <dbReference type="EMBL" id="GER68734.1"/>
    </source>
</evidence>